<feature type="compositionally biased region" description="Basic and acidic residues" evidence="1">
    <location>
        <begin position="376"/>
        <end position="391"/>
    </location>
</feature>
<feature type="compositionally biased region" description="Low complexity" evidence="1">
    <location>
        <begin position="29"/>
        <end position="46"/>
    </location>
</feature>
<keyword evidence="3" id="KW-1185">Reference proteome</keyword>
<feature type="compositionally biased region" description="Low complexity" evidence="1">
    <location>
        <begin position="337"/>
        <end position="351"/>
    </location>
</feature>
<evidence type="ECO:0000313" key="2">
    <source>
        <dbReference type="EMBL" id="KAK6349579.1"/>
    </source>
</evidence>
<feature type="compositionally biased region" description="Low complexity" evidence="1">
    <location>
        <begin position="136"/>
        <end position="159"/>
    </location>
</feature>
<comment type="caution">
    <text evidence="2">The sequence shown here is derived from an EMBL/GenBank/DDBJ whole genome shotgun (WGS) entry which is preliminary data.</text>
</comment>
<feature type="compositionally biased region" description="Low complexity" evidence="1">
    <location>
        <begin position="255"/>
        <end position="264"/>
    </location>
</feature>
<feature type="compositionally biased region" description="Basic and acidic residues" evidence="1">
    <location>
        <begin position="506"/>
        <end position="518"/>
    </location>
</feature>
<feature type="region of interest" description="Disordered" evidence="1">
    <location>
        <begin position="500"/>
        <end position="556"/>
    </location>
</feature>
<reference evidence="2 3" key="1">
    <citation type="submission" date="2019-10" db="EMBL/GenBank/DDBJ databases">
        <authorList>
            <person name="Palmer J.M."/>
        </authorList>
    </citation>
    <scope>NUCLEOTIDE SEQUENCE [LARGE SCALE GENOMIC DNA]</scope>
    <source>
        <strain evidence="2 3">TWF696</strain>
    </source>
</reference>
<dbReference type="Proteomes" id="UP001375240">
    <property type="component" value="Unassembled WGS sequence"/>
</dbReference>
<feature type="region of interest" description="Disordered" evidence="1">
    <location>
        <begin position="427"/>
        <end position="467"/>
    </location>
</feature>
<proteinExistence type="predicted"/>
<evidence type="ECO:0000256" key="1">
    <source>
        <dbReference type="SAM" id="MobiDB-lite"/>
    </source>
</evidence>
<accession>A0AAV9UWV9</accession>
<feature type="region of interest" description="Disordered" evidence="1">
    <location>
        <begin position="95"/>
        <end position="159"/>
    </location>
</feature>
<feature type="compositionally biased region" description="Basic and acidic residues" evidence="1">
    <location>
        <begin position="112"/>
        <end position="122"/>
    </location>
</feature>
<sequence>MSELLQCESESDAALQSPPGSPDITIDKTPPGQQSPTTASSTTTTGRKSKAPTFSIISFAAPRRPVLSRDTFDANAPPYRQVSAAASEAIAPLTQQTNVEFARRPLSPQLSSDDKKENRKVSAELTKQLESLLKPASRSTSGSSSRARPAKSTTSSSWAVTASSIAIRNGCPVQSITTQTWEPPPDLEPPPDPIALVAPEIQSEYFSFPPFDSYPKNARPGLRTRCSDKSWVLLQKLKGKIVEMHNNGQLERSGRSSSRTSLSSRKSRRSSRSPSKPTKGRSDTIQSARRRASESEATSARPDLGVSVADKAATLAERSTRSSGLNQDRVAQECDDNNTTTTTSRQINSTTPVASPPQKQPSPGKHITIVEPDQQSDTRDDSKSPGKRKDSPNIVGLTQSIATTIFQSLVTIATGEVGDQSIAAPSISRESSFRGRPSNTSLYQPKESRGAKEKRQGNANSADSSEDEMSFLEYVKRFADGSPPPGRRIGRIMSPACGQSASLEVPSEHHSDKGKEAIPRTVTFEEQPAVSREMPVEESDSEAADSPSAHEFEPLSPNKTMEEIPEQALYRAEDYNIITEYFYNTQSRLLRLKWPFLHDNEVKYLIDSKWLEMEWEDLEEWAQESAKHIDEEAYVEPDLFEDIEIVDPRSLGHVNVEAESGQAITG</sequence>
<dbReference type="AlphaFoldDB" id="A0AAV9UWV9"/>
<name>A0AAV9UWV9_9PEZI</name>
<gene>
    <name evidence="2" type="ORF">TWF696_005864</name>
</gene>
<dbReference type="EMBL" id="JAVHNQ010000004">
    <property type="protein sequence ID" value="KAK6349579.1"/>
    <property type="molecule type" value="Genomic_DNA"/>
</dbReference>
<protein>
    <submittedName>
        <fullName evidence="2">Uncharacterized protein</fullName>
    </submittedName>
</protein>
<feature type="region of interest" description="Disordered" evidence="1">
    <location>
        <begin position="1"/>
        <end position="56"/>
    </location>
</feature>
<feature type="region of interest" description="Disordered" evidence="1">
    <location>
        <begin position="243"/>
        <end position="395"/>
    </location>
</feature>
<organism evidence="2 3">
    <name type="scientific">Orbilia brochopaga</name>
    <dbReference type="NCBI Taxonomy" id="3140254"/>
    <lineage>
        <taxon>Eukaryota</taxon>
        <taxon>Fungi</taxon>
        <taxon>Dikarya</taxon>
        <taxon>Ascomycota</taxon>
        <taxon>Pezizomycotina</taxon>
        <taxon>Orbiliomycetes</taxon>
        <taxon>Orbiliales</taxon>
        <taxon>Orbiliaceae</taxon>
        <taxon>Orbilia</taxon>
    </lineage>
</organism>
<evidence type="ECO:0000313" key="3">
    <source>
        <dbReference type="Proteomes" id="UP001375240"/>
    </source>
</evidence>
<feature type="compositionally biased region" description="Basic and acidic residues" evidence="1">
    <location>
        <begin position="446"/>
        <end position="456"/>
    </location>
</feature>